<sequence length="330" mass="35301">MATVTTIFGWIASLAFLAVALVGGYFVLATRKISTQAARAVPAIGKFLPLGAHRIHYVEQGEGRPILFVHGLGAQLHHFRQPLFPELAGFRLIALDRPGSGYSSRPSGFSGRLTEQAALIARFIAELGLEQPLVVGHSLGGAVALALAENHSESVSGLVLLSPLTHLEDELRPEFRSLYIKSALRRRIIAETVAIPASLKYASQTLAFLFSPQAAPKDYGTAGGGFAGLRPSHFYATSADMVAIESDLGAVEARYAELKLPVGVMFGTADRVLDHRLHGAPLAERIDNLELDLVEGMGHMPQFVEPKRVAGLIRRIAAKAFAAPVDKATG</sequence>
<keyword evidence="4" id="KW-1185">Reference proteome</keyword>
<evidence type="ECO:0000256" key="1">
    <source>
        <dbReference type="SAM" id="Phobius"/>
    </source>
</evidence>
<dbReference type="SUPFAM" id="SSF53474">
    <property type="entry name" value="alpha/beta-Hydrolases"/>
    <property type="match status" value="1"/>
</dbReference>
<evidence type="ECO:0000313" key="3">
    <source>
        <dbReference type="EMBL" id="MBB6354585.1"/>
    </source>
</evidence>
<dbReference type="PANTHER" id="PTHR43798">
    <property type="entry name" value="MONOACYLGLYCEROL LIPASE"/>
    <property type="match status" value="1"/>
</dbReference>
<dbReference type="InterPro" id="IPR029058">
    <property type="entry name" value="AB_hydrolase_fold"/>
</dbReference>
<dbReference type="PRINTS" id="PR00111">
    <property type="entry name" value="ABHYDROLASE"/>
</dbReference>
<feature type="transmembrane region" description="Helical" evidence="1">
    <location>
        <begin position="6"/>
        <end position="29"/>
    </location>
</feature>
<protein>
    <submittedName>
        <fullName evidence="3">Pimeloyl-ACP methyl ester carboxylesterase</fullName>
    </submittedName>
</protein>
<dbReference type="Pfam" id="PF00561">
    <property type="entry name" value="Abhydrolase_1"/>
    <property type="match status" value="1"/>
</dbReference>
<accession>A0A7X0KL15</accession>
<name>A0A7X0KL15_9HYPH</name>
<dbReference type="InterPro" id="IPR050266">
    <property type="entry name" value="AB_hydrolase_sf"/>
</dbReference>
<keyword evidence="1" id="KW-0812">Transmembrane</keyword>
<dbReference type="InterPro" id="IPR000073">
    <property type="entry name" value="AB_hydrolase_1"/>
</dbReference>
<comment type="caution">
    <text evidence="3">The sequence shown here is derived from an EMBL/GenBank/DDBJ whole genome shotgun (WGS) entry which is preliminary data.</text>
</comment>
<gene>
    <name evidence="3" type="ORF">GGR00_002369</name>
</gene>
<dbReference type="EMBL" id="JACHOU010000004">
    <property type="protein sequence ID" value="MBB6354585.1"/>
    <property type="molecule type" value="Genomic_DNA"/>
</dbReference>
<proteinExistence type="predicted"/>
<keyword evidence="1" id="KW-0472">Membrane</keyword>
<dbReference type="RefSeq" id="WP_184699515.1">
    <property type="nucleotide sequence ID" value="NZ_BAABEG010000001.1"/>
</dbReference>
<dbReference type="Proteomes" id="UP000536262">
    <property type="component" value="Unassembled WGS sequence"/>
</dbReference>
<evidence type="ECO:0000259" key="2">
    <source>
        <dbReference type="Pfam" id="PF00561"/>
    </source>
</evidence>
<reference evidence="3 4" key="1">
    <citation type="submission" date="2020-08" db="EMBL/GenBank/DDBJ databases">
        <title>Genomic Encyclopedia of Type Strains, Phase IV (KMG-IV): sequencing the most valuable type-strain genomes for metagenomic binning, comparative biology and taxonomic classification.</title>
        <authorList>
            <person name="Goeker M."/>
        </authorList>
    </citation>
    <scope>NUCLEOTIDE SEQUENCE [LARGE SCALE GENOMIC DNA]</scope>
    <source>
        <strain evidence="3 4">DSM 7051</strain>
    </source>
</reference>
<organism evidence="3 4">
    <name type="scientific">Aminobacter aganoensis</name>
    <dbReference type="NCBI Taxonomy" id="83264"/>
    <lineage>
        <taxon>Bacteria</taxon>
        <taxon>Pseudomonadati</taxon>
        <taxon>Pseudomonadota</taxon>
        <taxon>Alphaproteobacteria</taxon>
        <taxon>Hyphomicrobiales</taxon>
        <taxon>Phyllobacteriaceae</taxon>
        <taxon>Aminobacter</taxon>
    </lineage>
</organism>
<dbReference type="AlphaFoldDB" id="A0A7X0KL15"/>
<keyword evidence="1" id="KW-1133">Transmembrane helix</keyword>
<evidence type="ECO:0000313" key="4">
    <source>
        <dbReference type="Proteomes" id="UP000536262"/>
    </source>
</evidence>
<feature type="domain" description="AB hydrolase-1" evidence="2">
    <location>
        <begin position="65"/>
        <end position="306"/>
    </location>
</feature>
<dbReference type="Gene3D" id="3.40.50.1820">
    <property type="entry name" value="alpha/beta hydrolase"/>
    <property type="match status" value="1"/>
</dbReference>